<dbReference type="EMBL" id="ASHM01077789">
    <property type="protein sequence ID" value="PNX58087.1"/>
    <property type="molecule type" value="Genomic_DNA"/>
</dbReference>
<gene>
    <name evidence="2" type="ORF">L195_g050732</name>
</gene>
<dbReference type="Proteomes" id="UP000236291">
    <property type="component" value="Unassembled WGS sequence"/>
</dbReference>
<feature type="transmembrane region" description="Helical" evidence="1">
    <location>
        <begin position="14"/>
        <end position="33"/>
    </location>
</feature>
<keyword evidence="1" id="KW-1133">Transmembrane helix</keyword>
<keyword evidence="1" id="KW-0472">Membrane</keyword>
<evidence type="ECO:0000256" key="1">
    <source>
        <dbReference type="SAM" id="Phobius"/>
    </source>
</evidence>
<feature type="non-terminal residue" evidence="2">
    <location>
        <position position="1"/>
    </location>
</feature>
<keyword evidence="1" id="KW-0812">Transmembrane</keyword>
<feature type="transmembrane region" description="Helical" evidence="1">
    <location>
        <begin position="38"/>
        <end position="54"/>
    </location>
</feature>
<sequence>GLLRSASLKGQDRLYFGTDFSSFYVPVIVLRLFCSKELLCMLLVPGVVGTWFWFCVGG</sequence>
<protein>
    <submittedName>
        <fullName evidence="2">Uncharacterized protein</fullName>
    </submittedName>
</protein>
<dbReference type="AlphaFoldDB" id="A0A2K3JVK5"/>
<accession>A0A2K3JVK5</accession>
<comment type="caution">
    <text evidence="2">The sequence shown here is derived from an EMBL/GenBank/DDBJ whole genome shotgun (WGS) entry which is preliminary data.</text>
</comment>
<evidence type="ECO:0000313" key="2">
    <source>
        <dbReference type="EMBL" id="PNX58087.1"/>
    </source>
</evidence>
<name>A0A2K3JVK5_TRIPR</name>
<proteinExistence type="predicted"/>
<reference evidence="2 3" key="1">
    <citation type="journal article" date="2014" name="Am. J. Bot.">
        <title>Genome assembly and annotation for red clover (Trifolium pratense; Fabaceae).</title>
        <authorList>
            <person name="Istvanek J."/>
            <person name="Jaros M."/>
            <person name="Krenek A."/>
            <person name="Repkova J."/>
        </authorList>
    </citation>
    <scope>NUCLEOTIDE SEQUENCE [LARGE SCALE GENOMIC DNA]</scope>
    <source>
        <strain evidence="3">cv. Tatra</strain>
        <tissue evidence="2">Young leaves</tissue>
    </source>
</reference>
<organism evidence="2 3">
    <name type="scientific">Trifolium pratense</name>
    <name type="common">Red clover</name>
    <dbReference type="NCBI Taxonomy" id="57577"/>
    <lineage>
        <taxon>Eukaryota</taxon>
        <taxon>Viridiplantae</taxon>
        <taxon>Streptophyta</taxon>
        <taxon>Embryophyta</taxon>
        <taxon>Tracheophyta</taxon>
        <taxon>Spermatophyta</taxon>
        <taxon>Magnoliopsida</taxon>
        <taxon>eudicotyledons</taxon>
        <taxon>Gunneridae</taxon>
        <taxon>Pentapetalae</taxon>
        <taxon>rosids</taxon>
        <taxon>fabids</taxon>
        <taxon>Fabales</taxon>
        <taxon>Fabaceae</taxon>
        <taxon>Papilionoideae</taxon>
        <taxon>50 kb inversion clade</taxon>
        <taxon>NPAAA clade</taxon>
        <taxon>Hologalegina</taxon>
        <taxon>IRL clade</taxon>
        <taxon>Trifolieae</taxon>
        <taxon>Trifolium</taxon>
    </lineage>
</organism>
<reference evidence="2 3" key="2">
    <citation type="journal article" date="2017" name="Front. Plant Sci.">
        <title>Gene Classification and Mining of Molecular Markers Useful in Red Clover (Trifolium pratense) Breeding.</title>
        <authorList>
            <person name="Istvanek J."/>
            <person name="Dluhosova J."/>
            <person name="Dluhos P."/>
            <person name="Patkova L."/>
            <person name="Nedelnik J."/>
            <person name="Repkova J."/>
        </authorList>
    </citation>
    <scope>NUCLEOTIDE SEQUENCE [LARGE SCALE GENOMIC DNA]</scope>
    <source>
        <strain evidence="3">cv. Tatra</strain>
        <tissue evidence="2">Young leaves</tissue>
    </source>
</reference>
<evidence type="ECO:0000313" key="3">
    <source>
        <dbReference type="Proteomes" id="UP000236291"/>
    </source>
</evidence>